<sequence>MCRILVPIDGSKDELINIEGLQGLKVNAAGEDAETGQELFILNTDSDSD</sequence>
<dbReference type="EnsemblMetazoa" id="Aqu2.1.42317_001">
    <property type="protein sequence ID" value="Aqu2.1.42317_001"/>
    <property type="gene ID" value="Aqu2.1.42317"/>
</dbReference>
<name>A0A1X7VQG1_AMPQE</name>
<dbReference type="InParanoid" id="A0A1X7VQG1"/>
<proteinExistence type="predicted"/>
<evidence type="ECO:0000313" key="1">
    <source>
        <dbReference type="EnsemblMetazoa" id="Aqu2.1.42317_001"/>
    </source>
</evidence>
<accession>A0A1X7VQG1</accession>
<reference evidence="1" key="1">
    <citation type="submission" date="2017-05" db="UniProtKB">
        <authorList>
            <consortium name="EnsemblMetazoa"/>
        </authorList>
    </citation>
    <scope>IDENTIFICATION</scope>
</reference>
<dbReference type="AlphaFoldDB" id="A0A1X7VQG1"/>
<protein>
    <submittedName>
        <fullName evidence="1">Uncharacterized protein</fullName>
    </submittedName>
</protein>
<organism evidence="1">
    <name type="scientific">Amphimedon queenslandica</name>
    <name type="common">Sponge</name>
    <dbReference type="NCBI Taxonomy" id="400682"/>
    <lineage>
        <taxon>Eukaryota</taxon>
        <taxon>Metazoa</taxon>
        <taxon>Porifera</taxon>
        <taxon>Demospongiae</taxon>
        <taxon>Heteroscleromorpha</taxon>
        <taxon>Haplosclerida</taxon>
        <taxon>Niphatidae</taxon>
        <taxon>Amphimedon</taxon>
    </lineage>
</organism>